<evidence type="ECO:0000313" key="4">
    <source>
        <dbReference type="Proteomes" id="UP000284322"/>
    </source>
</evidence>
<keyword evidence="4" id="KW-1185">Reference proteome</keyword>
<dbReference type="Proteomes" id="UP000284322">
    <property type="component" value="Unassembled WGS sequence"/>
</dbReference>
<proteinExistence type="inferred from homology"/>
<keyword evidence="2" id="KW-0472">Membrane</keyword>
<accession>A0A419R1V4</accession>
<sequence length="234" mass="25738">MARKRKAATGWRLRAIGALALIVLIGAGWFWWHLQNWMPPVAEYPDQGVEVGAADGAVNFRTLRALGAKFAYIDASDGEKGANRRFATDLAAASAAGLKVGAVHRFDPCVLADGQSANFVTIVPRGGNLLPPAIALDRTADDCPQRVSEAAVESELMTLINQIEAHAGKHAILKISRGFEARYGLAERFERNLWVEGTRFRPTYAKRPWLLWTANRRLDSPAADQPLRWVVVQP</sequence>
<protein>
    <submittedName>
        <fullName evidence="3">Lysozyme</fullName>
    </submittedName>
</protein>
<dbReference type="GO" id="GO:0003796">
    <property type="term" value="F:lysozyme activity"/>
    <property type="evidence" value="ECO:0007669"/>
    <property type="project" value="InterPro"/>
</dbReference>
<dbReference type="Pfam" id="PF01183">
    <property type="entry name" value="Glyco_hydro_25"/>
    <property type="match status" value="1"/>
</dbReference>
<keyword evidence="2" id="KW-0812">Transmembrane</keyword>
<evidence type="ECO:0000313" key="3">
    <source>
        <dbReference type="EMBL" id="RJX67958.1"/>
    </source>
</evidence>
<dbReference type="InterPro" id="IPR002053">
    <property type="entry name" value="Glyco_hydro_25"/>
</dbReference>
<keyword evidence="2" id="KW-1133">Transmembrane helix</keyword>
<dbReference type="RefSeq" id="WP_120108987.1">
    <property type="nucleotide sequence ID" value="NZ_RAHJ01000018.1"/>
</dbReference>
<dbReference type="CDD" id="cd00599">
    <property type="entry name" value="GH25_muramidase"/>
    <property type="match status" value="1"/>
</dbReference>
<dbReference type="SUPFAM" id="SSF51445">
    <property type="entry name" value="(Trans)glycosidases"/>
    <property type="match status" value="1"/>
</dbReference>
<evidence type="ECO:0000256" key="1">
    <source>
        <dbReference type="ARBA" id="ARBA00010646"/>
    </source>
</evidence>
<dbReference type="AlphaFoldDB" id="A0A419R1V4"/>
<dbReference type="GO" id="GO:0016998">
    <property type="term" value="P:cell wall macromolecule catabolic process"/>
    <property type="evidence" value="ECO:0007669"/>
    <property type="project" value="InterPro"/>
</dbReference>
<dbReference type="PROSITE" id="PS51904">
    <property type="entry name" value="GLYCOSYL_HYDROL_F25_2"/>
    <property type="match status" value="1"/>
</dbReference>
<gene>
    <name evidence="3" type="ORF">D6858_08410</name>
</gene>
<dbReference type="Gene3D" id="3.20.20.80">
    <property type="entry name" value="Glycosidases"/>
    <property type="match status" value="1"/>
</dbReference>
<dbReference type="OrthoDB" id="9798192at2"/>
<feature type="transmembrane region" description="Helical" evidence="2">
    <location>
        <begin position="12"/>
        <end position="32"/>
    </location>
</feature>
<comment type="caution">
    <text evidence="3">The sequence shown here is derived from an EMBL/GenBank/DDBJ whole genome shotgun (WGS) entry which is preliminary data.</text>
</comment>
<organism evidence="3 4">
    <name type="scientific">Tsuneonella suprasediminis</name>
    <dbReference type="NCBI Taxonomy" id="2306996"/>
    <lineage>
        <taxon>Bacteria</taxon>
        <taxon>Pseudomonadati</taxon>
        <taxon>Pseudomonadota</taxon>
        <taxon>Alphaproteobacteria</taxon>
        <taxon>Sphingomonadales</taxon>
        <taxon>Erythrobacteraceae</taxon>
        <taxon>Tsuneonella</taxon>
    </lineage>
</organism>
<reference evidence="3 4" key="1">
    <citation type="submission" date="2018-09" db="EMBL/GenBank/DDBJ databases">
        <title>Altererythrobacter sp.Ery1 and Ery12, the genome sequencing of novel strains in genus Alterythrobacter.</title>
        <authorList>
            <person name="Cheng H."/>
            <person name="Wu Y.-H."/>
            <person name="Fang C."/>
            <person name="Xu X.-W."/>
        </authorList>
    </citation>
    <scope>NUCLEOTIDE SEQUENCE [LARGE SCALE GENOMIC DNA]</scope>
    <source>
        <strain evidence="3 4">Ery12</strain>
    </source>
</reference>
<dbReference type="EMBL" id="RAHJ01000018">
    <property type="protein sequence ID" value="RJX67958.1"/>
    <property type="molecule type" value="Genomic_DNA"/>
</dbReference>
<name>A0A419R1V4_9SPHN</name>
<dbReference type="InterPro" id="IPR017853">
    <property type="entry name" value="GH"/>
</dbReference>
<dbReference type="GO" id="GO:0009253">
    <property type="term" value="P:peptidoglycan catabolic process"/>
    <property type="evidence" value="ECO:0007669"/>
    <property type="project" value="InterPro"/>
</dbReference>
<comment type="similarity">
    <text evidence="1">Belongs to the glycosyl hydrolase 25 family.</text>
</comment>
<evidence type="ECO:0000256" key="2">
    <source>
        <dbReference type="SAM" id="Phobius"/>
    </source>
</evidence>